<reference evidence="10" key="1">
    <citation type="journal article" date="2019" name="Int. J. Syst. Evol. Microbiol.">
        <title>The Global Catalogue of Microorganisms (GCM) 10K type strain sequencing project: providing services to taxonomists for standard genome sequencing and annotation.</title>
        <authorList>
            <consortium name="The Broad Institute Genomics Platform"/>
            <consortium name="The Broad Institute Genome Sequencing Center for Infectious Disease"/>
            <person name="Wu L."/>
            <person name="Ma J."/>
        </authorList>
    </citation>
    <scope>NUCLEOTIDE SEQUENCE [LARGE SCALE GENOMIC DNA]</scope>
    <source>
        <strain evidence="10">CGMCC 1.15111</strain>
    </source>
</reference>
<dbReference type="InterPro" id="IPR013249">
    <property type="entry name" value="RNA_pol_sigma70_r4_t2"/>
</dbReference>
<keyword evidence="5 6" id="KW-0804">Transcription</keyword>
<dbReference type="InterPro" id="IPR013325">
    <property type="entry name" value="RNA_pol_sigma_r2"/>
</dbReference>
<keyword evidence="10" id="KW-1185">Reference proteome</keyword>
<feature type="domain" description="RNA polymerase sigma-70 region 2" evidence="7">
    <location>
        <begin position="19"/>
        <end position="85"/>
    </location>
</feature>
<evidence type="ECO:0000256" key="4">
    <source>
        <dbReference type="ARBA" id="ARBA00023125"/>
    </source>
</evidence>
<dbReference type="CDD" id="cd06171">
    <property type="entry name" value="Sigma70_r4"/>
    <property type="match status" value="1"/>
</dbReference>
<dbReference type="Pfam" id="PF04542">
    <property type="entry name" value="Sigma70_r2"/>
    <property type="match status" value="1"/>
</dbReference>
<dbReference type="InterPro" id="IPR036388">
    <property type="entry name" value="WH-like_DNA-bd_sf"/>
</dbReference>
<dbReference type="SUPFAM" id="SSF88946">
    <property type="entry name" value="Sigma2 domain of RNA polymerase sigma factors"/>
    <property type="match status" value="1"/>
</dbReference>
<dbReference type="PROSITE" id="PS01063">
    <property type="entry name" value="SIGMA70_ECF"/>
    <property type="match status" value="1"/>
</dbReference>
<comment type="caution">
    <text evidence="9">The sequence shown here is derived from an EMBL/GenBank/DDBJ whole genome shotgun (WGS) entry which is preliminary data.</text>
</comment>
<dbReference type="InterPro" id="IPR039425">
    <property type="entry name" value="RNA_pol_sigma-70-like"/>
</dbReference>
<keyword evidence="9" id="KW-0240">DNA-directed RNA polymerase</keyword>
<evidence type="ECO:0000256" key="6">
    <source>
        <dbReference type="RuleBase" id="RU000716"/>
    </source>
</evidence>
<dbReference type="PANTHER" id="PTHR43133">
    <property type="entry name" value="RNA POLYMERASE ECF-TYPE SIGMA FACTO"/>
    <property type="match status" value="1"/>
</dbReference>
<gene>
    <name evidence="9" type="ORF">GCM10011340_03860</name>
</gene>
<evidence type="ECO:0000313" key="10">
    <source>
        <dbReference type="Proteomes" id="UP000658258"/>
    </source>
</evidence>
<dbReference type="Gene3D" id="1.10.1740.10">
    <property type="match status" value="1"/>
</dbReference>
<name>A0ABQ3I1B5_9BACT</name>
<dbReference type="SUPFAM" id="SSF88659">
    <property type="entry name" value="Sigma3 and sigma4 domains of RNA polymerase sigma factors"/>
    <property type="match status" value="1"/>
</dbReference>
<evidence type="ECO:0000259" key="7">
    <source>
        <dbReference type="Pfam" id="PF04542"/>
    </source>
</evidence>
<keyword evidence="4 6" id="KW-0238">DNA-binding</keyword>
<accession>A0ABQ3I1B5</accession>
<dbReference type="InterPro" id="IPR014284">
    <property type="entry name" value="RNA_pol_sigma-70_dom"/>
</dbReference>
<dbReference type="InterPro" id="IPR007627">
    <property type="entry name" value="RNA_pol_sigma70_r2"/>
</dbReference>
<evidence type="ECO:0000313" key="9">
    <source>
        <dbReference type="EMBL" id="GHE52733.1"/>
    </source>
</evidence>
<evidence type="ECO:0000256" key="1">
    <source>
        <dbReference type="ARBA" id="ARBA00010641"/>
    </source>
</evidence>
<protein>
    <recommendedName>
        <fullName evidence="6">RNA polymerase sigma factor</fullName>
    </recommendedName>
</protein>
<dbReference type="Proteomes" id="UP000658258">
    <property type="component" value="Unassembled WGS sequence"/>
</dbReference>
<organism evidence="9 10">
    <name type="scientific">Roseivirga thermotolerans</name>
    <dbReference type="NCBI Taxonomy" id="1758176"/>
    <lineage>
        <taxon>Bacteria</taxon>
        <taxon>Pseudomonadati</taxon>
        <taxon>Bacteroidota</taxon>
        <taxon>Cytophagia</taxon>
        <taxon>Cytophagales</taxon>
        <taxon>Roseivirgaceae</taxon>
        <taxon>Roseivirga</taxon>
    </lineage>
</organism>
<dbReference type="InterPro" id="IPR013324">
    <property type="entry name" value="RNA_pol_sigma_r3/r4-like"/>
</dbReference>
<keyword evidence="2 6" id="KW-0805">Transcription regulation</keyword>
<sequence>MELIIARVKQGDMVAFNALIDEHKAMAFTLAIKLLKNREDAEEVTQDAFVKAYKNISQFEGKSKFSTWLYTIVYNTALTRLRKKQISIQELDSHTVENSAEASESSASWNTLRKDERSSYIQQALHRLVEEDQVVITLFYLNENSLVEICEITGWELSNVKVRLHRARKRLLAQLEKLLDTEVRSLL</sequence>
<dbReference type="InterPro" id="IPR000838">
    <property type="entry name" value="RNA_pol_sigma70_ECF_CS"/>
</dbReference>
<dbReference type="Gene3D" id="1.10.10.10">
    <property type="entry name" value="Winged helix-like DNA-binding domain superfamily/Winged helix DNA-binding domain"/>
    <property type="match status" value="1"/>
</dbReference>
<dbReference type="GO" id="GO:0000428">
    <property type="term" value="C:DNA-directed RNA polymerase complex"/>
    <property type="evidence" value="ECO:0007669"/>
    <property type="project" value="UniProtKB-KW"/>
</dbReference>
<evidence type="ECO:0000256" key="5">
    <source>
        <dbReference type="ARBA" id="ARBA00023163"/>
    </source>
</evidence>
<dbReference type="EMBL" id="BNAG01000001">
    <property type="protein sequence ID" value="GHE52733.1"/>
    <property type="molecule type" value="Genomic_DNA"/>
</dbReference>
<evidence type="ECO:0000256" key="3">
    <source>
        <dbReference type="ARBA" id="ARBA00023082"/>
    </source>
</evidence>
<evidence type="ECO:0000259" key="8">
    <source>
        <dbReference type="Pfam" id="PF08281"/>
    </source>
</evidence>
<dbReference type="NCBIfam" id="TIGR02937">
    <property type="entry name" value="sigma70-ECF"/>
    <property type="match status" value="1"/>
</dbReference>
<evidence type="ECO:0000256" key="2">
    <source>
        <dbReference type="ARBA" id="ARBA00023015"/>
    </source>
</evidence>
<proteinExistence type="inferred from homology"/>
<dbReference type="PANTHER" id="PTHR43133:SF51">
    <property type="entry name" value="RNA POLYMERASE SIGMA FACTOR"/>
    <property type="match status" value="1"/>
</dbReference>
<feature type="domain" description="RNA polymerase sigma factor 70 region 4 type 2" evidence="8">
    <location>
        <begin position="120"/>
        <end position="171"/>
    </location>
</feature>
<dbReference type="Pfam" id="PF08281">
    <property type="entry name" value="Sigma70_r4_2"/>
    <property type="match status" value="1"/>
</dbReference>
<keyword evidence="3 6" id="KW-0731">Sigma factor</keyword>
<dbReference type="RefSeq" id="WP_189628498.1">
    <property type="nucleotide sequence ID" value="NZ_BNAG01000001.1"/>
</dbReference>
<comment type="similarity">
    <text evidence="1 6">Belongs to the sigma-70 factor family. ECF subfamily.</text>
</comment>